<evidence type="ECO:0000256" key="2">
    <source>
        <dbReference type="ARBA" id="ARBA00006330"/>
    </source>
</evidence>
<dbReference type="Gene3D" id="3.30.70.1020">
    <property type="entry name" value="Trehalose-6-phosphate phosphatase related protein, domain 2"/>
    <property type="match status" value="1"/>
</dbReference>
<dbReference type="VEuPathDB" id="FungiDB:KRP23_2881"/>
<dbReference type="Proteomes" id="UP000005238">
    <property type="component" value="Unassembled WGS sequence"/>
</dbReference>
<dbReference type="EMBL" id="DS566293">
    <property type="status" value="NOT_ANNOTATED_CDS"/>
    <property type="molecule type" value="Genomic_DNA"/>
</dbReference>
<dbReference type="VEuPathDB" id="FungiDB:KRP23_9743"/>
<dbReference type="SUPFAM" id="SSF56784">
    <property type="entry name" value="HAD-like"/>
    <property type="match status" value="1"/>
</dbReference>
<dbReference type="PANTHER" id="PTHR10788:SF106">
    <property type="entry name" value="BCDNA.GH08860"/>
    <property type="match status" value="1"/>
</dbReference>
<dbReference type="GO" id="GO:0005509">
    <property type="term" value="F:calcium ion binding"/>
    <property type="evidence" value="ECO:0007669"/>
    <property type="project" value="InterPro"/>
</dbReference>
<dbReference type="InterPro" id="IPR037104">
    <property type="entry name" value="Annexin_sf"/>
</dbReference>
<dbReference type="Gene3D" id="1.10.220.10">
    <property type="entry name" value="Annexin"/>
    <property type="match status" value="5"/>
</dbReference>
<dbReference type="FunFam" id="1.10.220.10:FF:000002">
    <property type="entry name" value="Annexin"/>
    <property type="match status" value="1"/>
</dbReference>
<proteinExistence type="inferred from homology"/>
<dbReference type="PANTHER" id="PTHR10788">
    <property type="entry name" value="TREHALOSE-6-PHOSPHATE SYNTHASE"/>
    <property type="match status" value="1"/>
</dbReference>
<evidence type="ECO:0000256" key="5">
    <source>
        <dbReference type="ARBA" id="ARBA00023216"/>
    </source>
</evidence>
<dbReference type="NCBIfam" id="TIGR00685">
    <property type="entry name" value="T6PP"/>
    <property type="match status" value="1"/>
</dbReference>
<dbReference type="InterPro" id="IPR003337">
    <property type="entry name" value="Trehalose_PPase"/>
</dbReference>
<evidence type="ECO:0000313" key="7">
    <source>
        <dbReference type="EnsemblProtists" id="Phyra85749"/>
    </source>
</evidence>
<dbReference type="SUPFAM" id="SSF53756">
    <property type="entry name" value="UDP-Glycosyltransferase/glycogen phosphorylase"/>
    <property type="match status" value="1"/>
</dbReference>
<dbReference type="Pfam" id="PF00191">
    <property type="entry name" value="Annexin"/>
    <property type="match status" value="4"/>
</dbReference>
<accession>H3H562</accession>
<dbReference type="eggNOG" id="KOG0819">
    <property type="taxonomic scope" value="Eukaryota"/>
</dbReference>
<dbReference type="VEuPathDB" id="FungiDB:KRP22_14853"/>
<dbReference type="Gene3D" id="3.40.50.1000">
    <property type="entry name" value="HAD superfamily/HAD-like"/>
    <property type="match status" value="2"/>
</dbReference>
<dbReference type="GO" id="GO:0003825">
    <property type="term" value="F:alpha,alpha-trehalose-phosphate synthase (UDP-forming) activity"/>
    <property type="evidence" value="ECO:0000318"/>
    <property type="project" value="GO_Central"/>
</dbReference>
<reference evidence="8" key="1">
    <citation type="journal article" date="2006" name="Science">
        <title>Phytophthora genome sequences uncover evolutionary origins and mechanisms of pathogenesis.</title>
        <authorList>
            <person name="Tyler B.M."/>
            <person name="Tripathy S."/>
            <person name="Zhang X."/>
            <person name="Dehal P."/>
            <person name="Jiang R.H."/>
            <person name="Aerts A."/>
            <person name="Arredondo F.D."/>
            <person name="Baxter L."/>
            <person name="Bensasson D."/>
            <person name="Beynon J.L."/>
            <person name="Chapman J."/>
            <person name="Damasceno C.M."/>
            <person name="Dorrance A.E."/>
            <person name="Dou D."/>
            <person name="Dickerman A.W."/>
            <person name="Dubchak I.L."/>
            <person name="Garbelotto M."/>
            <person name="Gijzen M."/>
            <person name="Gordon S.G."/>
            <person name="Govers F."/>
            <person name="Grunwald N.J."/>
            <person name="Huang W."/>
            <person name="Ivors K.L."/>
            <person name="Jones R.W."/>
            <person name="Kamoun S."/>
            <person name="Krampis K."/>
            <person name="Lamour K.H."/>
            <person name="Lee M.K."/>
            <person name="McDonald W.H."/>
            <person name="Medina M."/>
            <person name="Meijer H.J."/>
            <person name="Nordberg E.K."/>
            <person name="Maclean D.J."/>
            <person name="Ospina-Giraldo M.D."/>
            <person name="Morris P.F."/>
            <person name="Phuntumart V."/>
            <person name="Putnam N.H."/>
            <person name="Rash S."/>
            <person name="Rose J.K."/>
            <person name="Sakihama Y."/>
            <person name="Salamov A.A."/>
            <person name="Savidor A."/>
            <person name="Scheuring C.F."/>
            <person name="Smith B.M."/>
            <person name="Sobral B.W."/>
            <person name="Terry A."/>
            <person name="Torto-Alalibo T.A."/>
            <person name="Win J."/>
            <person name="Xu Z."/>
            <person name="Zhang H."/>
            <person name="Grigoriev I.V."/>
            <person name="Rokhsar D.S."/>
            <person name="Boore J.L."/>
        </authorList>
    </citation>
    <scope>NUCLEOTIDE SEQUENCE [LARGE SCALE GENOMIC DNA]</scope>
    <source>
        <strain evidence="8">Pr102</strain>
    </source>
</reference>
<comment type="similarity">
    <text evidence="1">In the N-terminal section; belongs to the glycosyltransferase 20 family.</text>
</comment>
<dbReference type="Pfam" id="PF02358">
    <property type="entry name" value="Trehalose_PPase"/>
    <property type="match status" value="1"/>
</dbReference>
<dbReference type="InterPro" id="IPR036412">
    <property type="entry name" value="HAD-like_sf"/>
</dbReference>
<dbReference type="InterPro" id="IPR023214">
    <property type="entry name" value="HAD_sf"/>
</dbReference>
<comment type="similarity">
    <text evidence="2">In the C-terminal section; belongs to the trehalose phosphatase family.</text>
</comment>
<dbReference type="HOGENOM" id="CLU_003240_0_0_1"/>
<dbReference type="CDD" id="cd01627">
    <property type="entry name" value="HAD_TPP"/>
    <property type="match status" value="1"/>
</dbReference>
<keyword evidence="3" id="KW-0677">Repeat</keyword>
<evidence type="ECO:0000256" key="4">
    <source>
        <dbReference type="ARBA" id="ARBA00022837"/>
    </source>
</evidence>
<dbReference type="PROSITE" id="PS51897">
    <property type="entry name" value="ANNEXIN_2"/>
    <property type="match status" value="4"/>
</dbReference>
<dbReference type="GO" id="GO:0005544">
    <property type="term" value="F:calcium-dependent phospholipid binding"/>
    <property type="evidence" value="ECO:0007669"/>
    <property type="project" value="UniProtKB-KW"/>
</dbReference>
<keyword evidence="4" id="KW-0106">Calcium</keyword>
<reference evidence="7" key="2">
    <citation type="submission" date="2015-06" db="UniProtKB">
        <authorList>
            <consortium name="EnsemblProtists"/>
        </authorList>
    </citation>
    <scope>IDENTIFICATION</scope>
    <source>
        <strain evidence="7">Pr102</strain>
    </source>
</reference>
<dbReference type="Gene3D" id="3.40.50.2000">
    <property type="entry name" value="Glycogen Phosphorylase B"/>
    <property type="match status" value="2"/>
</dbReference>
<dbReference type="InParanoid" id="H3H562"/>
<dbReference type="CDD" id="cd03788">
    <property type="entry name" value="GT20_TPS"/>
    <property type="match status" value="1"/>
</dbReference>
<dbReference type="FunFam" id="1.10.220.10:FF:000041">
    <property type="entry name" value="Annexin"/>
    <property type="match status" value="1"/>
</dbReference>
<dbReference type="Pfam" id="PF00982">
    <property type="entry name" value="Glyco_transf_20"/>
    <property type="match status" value="1"/>
</dbReference>
<dbReference type="GO" id="GO:0005992">
    <property type="term" value="P:trehalose biosynthetic process"/>
    <property type="evidence" value="ECO:0000318"/>
    <property type="project" value="GO_Central"/>
</dbReference>
<dbReference type="VEuPathDB" id="FungiDB:KRP22_13610"/>
<sequence length="1425" mass="158569">NILVLSPAEHLRSINRAYVAKYKTDLVSAVTAEFSGDAKRALLFLVRSVVEPVELLAELFETTLKGAGKSAYGLSAWVVRYYGLLVRIRIVYMRLYRQELRSRIQSVVSGEYCQLLLSVFDAAEVEFGASASGSASIAAGDATMSGTAVSSTAVSGSSAVVSRAAVGVSTSVEEKASISSSGATAQKNVSAVTTFSSTIVRSVGFGNLYAQSSHDIAGGASLTLYGDIDSVVEEIKAKCSGAETDEKALASILVPKTAEQRYLIWWRYRILYKQSLTVWVKSTSDYGILLKMLASPLEHVEAEILRKATKGLGTTEEWIYPVVMARSNAEIAMLKKTYRELYGEDLVSVLRGELSGDLKKVVMAAMQGDLPSFDPAVYTSARAAADADALYKAGEGKWGTEEETFIRIVVSSPAQHLRNIDAAYSKKYKKTSIVKAIKGEFKGDAQAALLYHVRMAFEPFELLAELFESTMKGLGTDEYGLSAAVVRYHVLLPQIKTAYKKLFGKELSKRIRGDTSGEYRDMLLAIVDGHGSYSEMSLYKSGAHYLRANICHFLFCVEMLEPTDVEPELGESALLDQLHDLHRRLAAVRQDSQRYSSRIAGPVPMASDSNKIIVCSLQRCVRMVKTDQGGGWQYVASSTGLKSAIDHLGQRNAVRWVSWPGAAVDESSQDGVRRRLETDFACHPVFLSPEALDLYHNQFCNVVLWPLFHSLPQRADSRLLEHFGDKFDAYCSANQKFLDAVSEIYKDGDLVLVCDYQLMALPGLLRRRFPEVTCGFYFHCPFPSSEFFQMLPVREALLHGVLGADLVVFNHFDYVRHFLNVCTRMLGLESSPSRVEYNGRLISLGICPMGIDPVKYALTPKVEAHVEMLKRQQDGMKIIVGVHKLDVCKGIPEMLEAMEYLLQHYPEYRGKVVLYVVVRDAGRTASSQYRLLSRQINELVGRLNGRFGTAEYCPVRYLKQSIDHDQLVALYNCADVAIVSSIKEGINLQAMEFIAAQKKSCHGVLVYSEFAGCASSFQGALLVNPMHIEQVAASVDTALRMSTTTKRIRHHQLSRYVNTYTSTLWAQRIMSALNEAAATAQEYNRLDKLDTAQLLGYYERSQRRLFLLDYDGTLVNYQSMEELADPSPALLSCLEDLTADPHNTVYIISGRNKSRLQEWFGHLPRVGLAAEHGYWFRPASKHPSTLDVDGIGTITIGSGDIMADESPHAAESLPSTVLLEDDPLASSSSSVMGTNGSENGFLERTPWQCMFSDVELEWRDEVESILEHFTERTPGSLLDVKDCCYTWHFRDADPTFGLKQAKDMQLHFDQMLRDLPVGVVMCRIKKYVMIRPWRVNKGRAVSRILEYESETPYFTALDFDFILALGDERTDEDMFDVVQGSNCYTCTVGMKVSRAQYYLEDPDEVLRVLTACTSLLAGDRQPLSG</sequence>
<protein>
    <submittedName>
        <fullName evidence="7">Uncharacterized protein</fullName>
    </submittedName>
</protein>
<evidence type="ECO:0000256" key="3">
    <source>
        <dbReference type="ARBA" id="ARBA00022737"/>
    </source>
</evidence>
<dbReference type="eggNOG" id="KOG1050">
    <property type="taxonomic scope" value="Eukaryota"/>
</dbReference>
<evidence type="ECO:0000256" key="1">
    <source>
        <dbReference type="ARBA" id="ARBA00005409"/>
    </source>
</evidence>
<dbReference type="PRINTS" id="PR00196">
    <property type="entry name" value="ANNEXIN"/>
</dbReference>
<dbReference type="SMART" id="SM00335">
    <property type="entry name" value="ANX"/>
    <property type="match status" value="5"/>
</dbReference>
<dbReference type="InterPro" id="IPR001464">
    <property type="entry name" value="Annexin"/>
</dbReference>
<dbReference type="EnsemblProtists" id="Phyra85749">
    <property type="protein sequence ID" value="Phyra85749"/>
    <property type="gene ID" value="Phyra85749"/>
</dbReference>
<dbReference type="FunFam" id="3.40.50.1000:FF:000052">
    <property type="entry name" value="Alpha,alpha-trehalose-phosphate synthase [UDP-forming] 6"/>
    <property type="match status" value="1"/>
</dbReference>
<organism evidence="7 8">
    <name type="scientific">Phytophthora ramorum</name>
    <name type="common">Sudden oak death agent</name>
    <dbReference type="NCBI Taxonomy" id="164328"/>
    <lineage>
        <taxon>Eukaryota</taxon>
        <taxon>Sar</taxon>
        <taxon>Stramenopiles</taxon>
        <taxon>Oomycota</taxon>
        <taxon>Peronosporomycetes</taxon>
        <taxon>Peronosporales</taxon>
        <taxon>Peronosporaceae</taxon>
        <taxon>Phytophthora</taxon>
    </lineage>
</organism>
<keyword evidence="5" id="KW-0041">Annexin</keyword>
<dbReference type="STRING" id="164328.H3H562"/>
<dbReference type="InterPro" id="IPR001830">
    <property type="entry name" value="Glyco_trans_20"/>
</dbReference>
<evidence type="ECO:0000313" key="8">
    <source>
        <dbReference type="Proteomes" id="UP000005238"/>
    </source>
</evidence>
<dbReference type="SUPFAM" id="SSF47874">
    <property type="entry name" value="Annexin"/>
    <property type="match status" value="2"/>
</dbReference>
<dbReference type="VEuPathDB" id="FungiDB:KRP23_3043"/>
<dbReference type="FunFam" id="3.40.50.2000:FF:000166">
    <property type="entry name" value="Trehalose-phosphatase, variant 2"/>
    <property type="match status" value="1"/>
</dbReference>
<keyword evidence="6" id="KW-0111">Calcium/phospholipid-binding</keyword>
<keyword evidence="8" id="KW-1185">Reference proteome</keyword>
<dbReference type="InterPro" id="IPR018502">
    <property type="entry name" value="Annexin_repeat"/>
</dbReference>
<name>H3H562_PHYRM</name>
<evidence type="ECO:0000256" key="6">
    <source>
        <dbReference type="ARBA" id="ARBA00023302"/>
    </source>
</evidence>